<dbReference type="InterPro" id="IPR050281">
    <property type="entry name" value="Flavin_monoamine_oxidase"/>
</dbReference>
<dbReference type="GO" id="GO:0016831">
    <property type="term" value="F:carboxy-lyase activity"/>
    <property type="evidence" value="ECO:0007669"/>
    <property type="project" value="InterPro"/>
</dbReference>
<dbReference type="PANTHER" id="PTHR10742">
    <property type="entry name" value="FLAVIN MONOAMINE OXIDASE"/>
    <property type="match status" value="1"/>
</dbReference>
<evidence type="ECO:0000256" key="2">
    <source>
        <dbReference type="ARBA" id="ARBA00001974"/>
    </source>
</evidence>
<evidence type="ECO:0000313" key="12">
    <source>
        <dbReference type="EMBL" id="KNG81253.1"/>
    </source>
</evidence>
<feature type="binding site" evidence="7">
    <location>
        <position position="47"/>
    </location>
    <ligand>
        <name>FAD</name>
        <dbReference type="ChEBI" id="CHEBI:57692"/>
    </ligand>
</feature>
<keyword evidence="10" id="KW-0732">Signal</keyword>
<evidence type="ECO:0000256" key="10">
    <source>
        <dbReference type="SAM" id="SignalP"/>
    </source>
</evidence>
<dbReference type="PROSITE" id="PS00392">
    <property type="entry name" value="DDC_GAD_HDC_YDC"/>
    <property type="match status" value="1"/>
</dbReference>
<dbReference type="InterPro" id="IPR036188">
    <property type="entry name" value="FAD/NAD-bd_sf"/>
</dbReference>
<name>A0A0L1IPT1_ASPN3</name>
<dbReference type="SUPFAM" id="SSF51905">
    <property type="entry name" value="FAD/NAD(P)-binding domain"/>
    <property type="match status" value="1"/>
</dbReference>
<feature type="signal peptide" evidence="10">
    <location>
        <begin position="1"/>
        <end position="22"/>
    </location>
</feature>
<proteinExistence type="inferred from homology"/>
<dbReference type="GO" id="GO:0006598">
    <property type="term" value="P:polyamine catabolic process"/>
    <property type="evidence" value="ECO:0007669"/>
    <property type="project" value="TreeGrafter"/>
</dbReference>
<comment type="similarity">
    <text evidence="9">Belongs to the flavin monoamine oxidase family.</text>
</comment>
<dbReference type="Gene3D" id="3.90.660.10">
    <property type="match status" value="1"/>
</dbReference>
<dbReference type="RefSeq" id="XP_015402176.1">
    <property type="nucleotide sequence ID" value="XM_015554684.1"/>
</dbReference>
<feature type="binding site" evidence="7">
    <location>
        <position position="264"/>
    </location>
    <ligand>
        <name>FAD</name>
        <dbReference type="ChEBI" id="CHEBI:57692"/>
    </ligand>
</feature>
<dbReference type="Gene3D" id="3.40.640.10">
    <property type="entry name" value="Type I PLP-dependent aspartate aminotransferase-like (Major domain)"/>
    <property type="match status" value="1"/>
</dbReference>
<dbReference type="SUPFAM" id="SSF53383">
    <property type="entry name" value="PLP-dependent transferases"/>
    <property type="match status" value="1"/>
</dbReference>
<dbReference type="Pfam" id="PF01593">
    <property type="entry name" value="Amino_oxidase"/>
    <property type="match status" value="1"/>
</dbReference>
<evidence type="ECO:0000256" key="1">
    <source>
        <dbReference type="ARBA" id="ARBA00001933"/>
    </source>
</evidence>
<dbReference type="Proteomes" id="UP000037505">
    <property type="component" value="Unassembled WGS sequence"/>
</dbReference>
<evidence type="ECO:0000256" key="8">
    <source>
        <dbReference type="PIRSR" id="PIRSR602129-50"/>
    </source>
</evidence>
<dbReference type="EC" id="1.4.3.-" evidence="9"/>
<dbReference type="PRINTS" id="PR00757">
    <property type="entry name" value="AMINEOXDASEF"/>
</dbReference>
<evidence type="ECO:0000256" key="6">
    <source>
        <dbReference type="ARBA" id="ARBA00023239"/>
    </source>
</evidence>
<feature type="domain" description="Amine oxidase" evidence="11">
    <location>
        <begin position="46"/>
        <end position="482"/>
    </location>
</feature>
<evidence type="ECO:0000256" key="3">
    <source>
        <dbReference type="ARBA" id="ARBA00009533"/>
    </source>
</evidence>
<dbReference type="InterPro" id="IPR002129">
    <property type="entry name" value="PyrdxlP-dep_de-COase"/>
</dbReference>
<keyword evidence="4 8" id="KW-0663">Pyridoxal phosphate</keyword>
<comment type="caution">
    <text evidence="12">The sequence shown here is derived from an EMBL/GenBank/DDBJ whole genome shotgun (WGS) entry which is preliminary data.</text>
</comment>
<dbReference type="InterPro" id="IPR015421">
    <property type="entry name" value="PyrdxlP-dep_Trfase_major"/>
</dbReference>
<comment type="cofactor">
    <cofactor evidence="2 9">
        <name>FAD</name>
        <dbReference type="ChEBI" id="CHEBI:57692"/>
    </cofactor>
</comment>
<sequence length="1294" mass="145101">MMFLGRLSLIALGAWAVRPVVGYVSQPRDQEGTCKKTTVAILGAGISGISAAQTLSKASVDDFLILEYRDRIGGRAWHENFGQDKDGNPYVVEMGANWVQGLGNPGGPENPIWTLAKEFGLQTAYSNYSNVSTYNQDGYKDYSHLLDEFDEAYDIANPAAGRILLENLQDQTAKAGLALAGWNPKSHDMEAQAVDWWSWDFEAAFTPLESSLVFGIASTNLTSNQFSDHDNFVTDQRGFNTIIKGMASKFLTEDDPRLLLNTIVTNITYGPEGVTVYSSDGNCVQAAYALCTFSLGVLQNDAVTFTPELPEWKRTAIQMFTMGTYTKIFMQFNETFWPTDTQYFLYADPTTRGYYPLFQSLSMDGFHPESNIIFVTVTNEFAWRAERQSDEQTKQEILEVLRKMFPDVEVPEPTAFLYPRWSTEPWSYGSYSNWPMGTSLEMHENLRANTDRLWFSGEATSPSYFGFLHGAWFEGRDAGRRIAGLLNGCKEGNSTTCVPRKHYEVLHGTTPLADYSSVNGWEVTNVFQKLSERVGYHSLSPETVKIANYPSEEWLSETERHIPSSHGRPLEDVLRDADEIFSYRISTMHPQFFAFIPSPVSPVSWLGDSLTAAYNTYAGSLESGSGVCAVERSMIAWIAERFGLPRSAGGQFVSGASMATLTAVTVARDQRLKVELRHKATVYMSEDAHFCITKALRIVGLQDSQVQTICCDSKYRMDTDRLRRAISEDISDGRKPFLVVATCGTTSTGAIDPLNEIADIADEYGLWMHVDAAYGGSAAFSSTHRSLVSGLGRADSIAWDPHKWLFQTYGCGTILFREKSHPLGSFASTAHFCRDVEDEKDPQNPWNYGIELTRPARHMRLWFSLQVLGMDTIDQMIGRGFELSALVEGEIKKLSDWVLLAPTSLAIVNFRFAPHGVDERLLDQINTRVAKDLIADNIAYILTTRLGGVVGLRMCTINPRTTDDDIRRVVRALDCSAQAAYGELDRDRIMKIAIAGAGDVGTYFVQEFSRSGHEVVLLTSKHKPALETLPIRQQITDYSVEDLTLHLQDCDAVVSTFSGPEDQYIAAHLALLEACIRSPKCKRFLPSSWTTNIEDFGDQPIMLAHSRDTIWKALRAQHEVKWTMVCNGWFMDYVLPASQRYLRDVGVGWVMDHHNKVFELYADGQQKVTLTSVRDVARAALSILEHGEIEWNEFTHFGGQTFTYLELYQLIKRRDPAWKLKKLPFSEVIERITSGKVVGEDLDLEYFRLMGFTNCNKVPEDRALTWGTGLLEGLRARGVEELLDEAAKDETVVL</sequence>
<comment type="similarity">
    <text evidence="3">Belongs to the group II decarboxylase family.</text>
</comment>
<protein>
    <recommendedName>
        <fullName evidence="9">Amine oxidase</fullName>
        <ecNumber evidence="9">1.4.3.-</ecNumber>
    </recommendedName>
</protein>
<dbReference type="PANTHER" id="PTHR10742:SF313">
    <property type="entry name" value="AMINE OXIDASE"/>
    <property type="match status" value="1"/>
</dbReference>
<evidence type="ECO:0000256" key="7">
    <source>
        <dbReference type="PIRSR" id="PIRSR601613-1"/>
    </source>
</evidence>
<feature type="modified residue" description="N6-(pyridoxal phosphate)lysine" evidence="8">
    <location>
        <position position="803"/>
    </location>
</feature>
<keyword evidence="13" id="KW-1185">Reference proteome</keyword>
<dbReference type="SUPFAM" id="SSF54373">
    <property type="entry name" value="FAD-linked reductases, C-terminal domain"/>
    <property type="match status" value="1"/>
</dbReference>
<dbReference type="GO" id="GO:0030170">
    <property type="term" value="F:pyridoxal phosphate binding"/>
    <property type="evidence" value="ECO:0007669"/>
    <property type="project" value="InterPro"/>
</dbReference>
<evidence type="ECO:0000313" key="13">
    <source>
        <dbReference type="Proteomes" id="UP000037505"/>
    </source>
</evidence>
<keyword evidence="6" id="KW-0456">Lyase</keyword>
<dbReference type="Gene3D" id="3.90.1150.10">
    <property type="entry name" value="Aspartate Aminotransferase, domain 1"/>
    <property type="match status" value="1"/>
</dbReference>
<feature type="chain" id="PRO_5005552958" description="Amine oxidase" evidence="10">
    <location>
        <begin position="23"/>
        <end position="1294"/>
    </location>
</feature>
<accession>A0A0L1IPT1</accession>
<keyword evidence="9" id="KW-0285">Flavoprotein</keyword>
<dbReference type="GO" id="GO:0019752">
    <property type="term" value="P:carboxylic acid metabolic process"/>
    <property type="evidence" value="ECO:0007669"/>
    <property type="project" value="InterPro"/>
</dbReference>
<dbReference type="Gene3D" id="3.50.50.60">
    <property type="entry name" value="FAD/NAD(P)-binding domain"/>
    <property type="match status" value="1"/>
</dbReference>
<dbReference type="InterPro" id="IPR001613">
    <property type="entry name" value="Flavin_amine_oxidase"/>
</dbReference>
<dbReference type="Gene3D" id="3.40.50.720">
    <property type="entry name" value="NAD(P)-binding Rossmann-like Domain"/>
    <property type="match status" value="1"/>
</dbReference>
<comment type="cofactor">
    <cofactor evidence="1 8">
        <name>pyridoxal 5'-phosphate</name>
        <dbReference type="ChEBI" id="CHEBI:597326"/>
    </cofactor>
</comment>
<dbReference type="InterPro" id="IPR015424">
    <property type="entry name" value="PyrdxlP-dep_Trfase"/>
</dbReference>
<dbReference type="Pfam" id="PF00282">
    <property type="entry name" value="Pyridoxal_deC"/>
    <property type="match status" value="1"/>
</dbReference>
<organism evidence="12 13">
    <name type="scientific">Aspergillus nomiae NRRL (strain ATCC 15546 / NRRL 13137 / CBS 260.88 / M93)</name>
    <dbReference type="NCBI Taxonomy" id="1509407"/>
    <lineage>
        <taxon>Eukaryota</taxon>
        <taxon>Fungi</taxon>
        <taxon>Dikarya</taxon>
        <taxon>Ascomycota</taxon>
        <taxon>Pezizomycotina</taxon>
        <taxon>Eurotiomycetes</taxon>
        <taxon>Eurotiomycetidae</taxon>
        <taxon>Eurotiales</taxon>
        <taxon>Aspergillaceae</taxon>
        <taxon>Aspergillus</taxon>
        <taxon>Aspergillus subgen. Circumdati</taxon>
    </lineage>
</organism>
<dbReference type="STRING" id="1509407.A0A0L1IPT1"/>
<evidence type="ECO:0000256" key="5">
    <source>
        <dbReference type="ARBA" id="ARBA00023002"/>
    </source>
</evidence>
<keyword evidence="9" id="KW-0274">FAD</keyword>
<dbReference type="Gene3D" id="3.90.1150.170">
    <property type="match status" value="1"/>
</dbReference>
<keyword evidence="5 9" id="KW-0560">Oxidoreductase</keyword>
<evidence type="ECO:0000256" key="4">
    <source>
        <dbReference type="ARBA" id="ARBA00022898"/>
    </source>
</evidence>
<dbReference type="GO" id="GO:0016491">
    <property type="term" value="F:oxidoreductase activity"/>
    <property type="evidence" value="ECO:0007669"/>
    <property type="project" value="UniProtKB-KW"/>
</dbReference>
<evidence type="ECO:0000256" key="9">
    <source>
        <dbReference type="RuleBase" id="RU362067"/>
    </source>
</evidence>
<dbReference type="SUPFAM" id="SSF51735">
    <property type="entry name" value="NAD(P)-binding Rossmann-fold domains"/>
    <property type="match status" value="1"/>
</dbReference>
<dbReference type="GeneID" id="26811232"/>
<dbReference type="EMBL" id="JNOM01000473">
    <property type="protein sequence ID" value="KNG81253.1"/>
    <property type="molecule type" value="Genomic_DNA"/>
</dbReference>
<evidence type="ECO:0000259" key="11">
    <source>
        <dbReference type="Pfam" id="PF01593"/>
    </source>
</evidence>
<dbReference type="InterPro" id="IPR036291">
    <property type="entry name" value="NAD(P)-bd_dom_sf"/>
</dbReference>
<dbReference type="InterPro" id="IPR002937">
    <property type="entry name" value="Amino_oxidase"/>
</dbReference>
<reference evidence="12 13" key="1">
    <citation type="submission" date="2014-06" db="EMBL/GenBank/DDBJ databases">
        <title>The Genome of the Aflatoxigenic Filamentous Fungus Aspergillus nomius.</title>
        <authorList>
            <person name="Moore M.G."/>
            <person name="Shannon B.M."/>
            <person name="Brian M.M."/>
        </authorList>
    </citation>
    <scope>NUCLEOTIDE SEQUENCE [LARGE SCALE GENOMIC DNA]</scope>
    <source>
        <strain evidence="12 13">NRRL 13137</strain>
    </source>
</reference>
<dbReference type="InterPro" id="IPR021115">
    <property type="entry name" value="Pyridoxal-P_BS"/>
</dbReference>
<gene>
    <name evidence="12" type="ORF">ANOM_009428</name>
</gene>
<dbReference type="InterPro" id="IPR015422">
    <property type="entry name" value="PyrdxlP-dep_Trfase_small"/>
</dbReference>